<dbReference type="PATRIC" id="fig|1042209.11.peg.4626"/>
<dbReference type="eggNOG" id="COG3774">
    <property type="taxonomic scope" value="Bacteria"/>
</dbReference>
<sequence>MHTPESISPSLLPNPADERSLKALVVPFTEACPDMHAMAHEVAKGILDKHGITGIDPDKVWWHRFDNVSVSSPKAFLGWERYPKPSESLTLPQLVVQRFRLSDQEDPGMPDGDGGFYNEGPHASIFNETNEVRMYPRDVLKDFWALNFSQSYREKMERFWPLHSDDFRTLAKLNFLVQALDEHDGARLNNENLKTVIKAVAGNVSWPVSLDMLQTQAHPVDGLRVCALDIGGYQATDILCITDRNGVNILYTPGETQTFHIFTTLLDFHWWLLLQNNFAENRARFMSHFPLSAQQQDNGKIGLNATIDLLYTTWGAYDHHLINQNAEPITGDVFSWLRDSVKARMYSDADLSLHSNGQLRKKLWIGYLNAFVHLFGSMAGLGWPVALAAVGAGIADMGLNIDQAINGSTKAERKAGVVGAISSGIETLFNLPFLRGATELAEVGEASETFSPQESVTEPVDEGPTHPSGIPPIARFAPGPAYAEQGAELLSSFETNEVLDGLSPISEEGKFAGIYQPPSGGNYVLINDSYYLVRYVEALKTWVIIDPANPYSFYRSLPVRLDAAGEWQPINRPGLFGGGKFDGLWPWGRDSTPLPDIDSPPSAYDMPQASREQLKELARGAGSKYDLKDYTASLPKPDGSNPVADFKAMRQTLYRDATAFFESNTLPARPEIPSLPAHLPSKDIIKKLYRLISGLVVGESHSSVASKQFLIENMEVLSKQKVKTLYMEHLLSDFHQADLDIFNRTGTLSEDLESYLRTQDRGHGTDPSGQFTFLEVVKAARKSHIRIQAIDCMASYRSTGMTGVESNFRQRMMNFFAHETISADQAARGAHRWVALMGDSHASTWEGVPGVSELEGGISLRIESTDAGTARGIEVDPGRIPTDNFGRPLASVKGDLRLQLDTPPSVALAENLEKGLRNTGDYTVMNIDKRATLIHRSSDGSIVRTLIQRDHGSFYVERPTWPAISGRRYPNIAEFSAALRLIGLKQVQVAGT</sequence>
<dbReference type="CDD" id="cd14729">
    <property type="entry name" value="RtxA-like"/>
    <property type="match status" value="1"/>
</dbReference>
<dbReference type="RefSeq" id="WP_024265104.1">
    <property type="nucleotide sequence ID" value="NZ_AFOY02000017.1"/>
</dbReference>
<dbReference type="AlphaFoldDB" id="A0A010SH42"/>
<evidence type="ECO:0000313" key="2">
    <source>
        <dbReference type="EMBL" id="EXF92430.1"/>
    </source>
</evidence>
<dbReference type="OrthoDB" id="5653126at2"/>
<proteinExistence type="predicted"/>
<accession>A0A010SH42</accession>
<organism evidence="2 3">
    <name type="scientific">Pseudomonas fluorescens HK44</name>
    <dbReference type="NCBI Taxonomy" id="1042209"/>
    <lineage>
        <taxon>Bacteria</taxon>
        <taxon>Pseudomonadati</taxon>
        <taxon>Pseudomonadota</taxon>
        <taxon>Gammaproteobacteria</taxon>
        <taxon>Pseudomonadales</taxon>
        <taxon>Pseudomonadaceae</taxon>
        <taxon>Pseudomonas</taxon>
    </lineage>
</organism>
<gene>
    <name evidence="2" type="ORF">HK44_011105</name>
</gene>
<evidence type="ECO:0000313" key="3">
    <source>
        <dbReference type="Proteomes" id="UP000022611"/>
    </source>
</evidence>
<feature type="domain" description="Dermonecrotic toxin N-terminal" evidence="1">
    <location>
        <begin position="30"/>
        <end position="291"/>
    </location>
</feature>
<dbReference type="Gene3D" id="3.40.50.11550">
    <property type="match status" value="1"/>
</dbReference>
<name>A0A010SH42_PSEFL</name>
<dbReference type="EMBL" id="AFOY02000017">
    <property type="protein sequence ID" value="EXF92430.1"/>
    <property type="molecule type" value="Genomic_DNA"/>
</dbReference>
<evidence type="ECO:0000259" key="1">
    <source>
        <dbReference type="Pfam" id="PF20178"/>
    </source>
</evidence>
<dbReference type="InterPro" id="IPR046673">
    <property type="entry name" value="ToxA_N"/>
</dbReference>
<protein>
    <recommendedName>
        <fullName evidence="1">Dermonecrotic toxin N-terminal domain-containing protein</fullName>
    </recommendedName>
</protein>
<dbReference type="Pfam" id="PF20178">
    <property type="entry name" value="ToxA_N"/>
    <property type="match status" value="1"/>
</dbReference>
<dbReference type="Proteomes" id="UP000022611">
    <property type="component" value="Unassembled WGS sequence"/>
</dbReference>
<dbReference type="SUPFAM" id="SSF159501">
    <property type="entry name" value="EreA/ChaN-like"/>
    <property type="match status" value="1"/>
</dbReference>
<dbReference type="HOGENOM" id="CLU_302652_0_0_6"/>
<reference evidence="2 3" key="1">
    <citation type="journal article" date="2011" name="J. Bacteriol.">
        <title>Draft genome sequence of the polycyclic aromatic hydrocarbon-degrading, genetically engineered bioluminescent bioreporter Pseudomonas fluorescens HK44.</title>
        <authorList>
            <person name="Chauhan A."/>
            <person name="Layton A.C."/>
            <person name="Williams D.E."/>
            <person name="Smartt A.E."/>
            <person name="Ripp S."/>
            <person name="Karpinets T.V."/>
            <person name="Brown S.D."/>
            <person name="Sayler G.S."/>
        </authorList>
    </citation>
    <scope>NUCLEOTIDE SEQUENCE [LARGE SCALE GENOMIC DNA]</scope>
    <source>
        <strain evidence="2 3">HK44</strain>
    </source>
</reference>
<comment type="caution">
    <text evidence="2">The sequence shown here is derived from an EMBL/GenBank/DDBJ whole genome shotgun (WGS) entry which is preliminary data.</text>
</comment>